<proteinExistence type="predicted"/>
<sequence>MFRIITQLLLAAAVSTSIALGVAPAASASAPGNAAASASQLPGAPCPDAPGRDCTSPGTGTCPPNDPSGQGTENPGCTAYPWLRS</sequence>
<evidence type="ECO:0000256" key="1">
    <source>
        <dbReference type="SAM" id="MobiDB-lite"/>
    </source>
</evidence>
<comment type="caution">
    <text evidence="3">The sequence shown here is derived from an EMBL/GenBank/DDBJ whole genome shotgun (WGS) entry which is preliminary data.</text>
</comment>
<evidence type="ECO:0000313" key="3">
    <source>
        <dbReference type="EMBL" id="GFE10850.1"/>
    </source>
</evidence>
<evidence type="ECO:0008006" key="5">
    <source>
        <dbReference type="Google" id="ProtNLM"/>
    </source>
</evidence>
<dbReference type="EMBL" id="BLIN01000005">
    <property type="protein sequence ID" value="GFE10850.1"/>
    <property type="molecule type" value="Genomic_DNA"/>
</dbReference>
<name>A0A640SIR0_9ACTN</name>
<keyword evidence="2" id="KW-0732">Signal</keyword>
<dbReference type="AlphaFoldDB" id="A0A640SIR0"/>
<accession>A0A640SIR0</accession>
<protein>
    <recommendedName>
        <fullName evidence="5">Intersectin-EH binding protein Ibp1</fullName>
    </recommendedName>
</protein>
<feature type="region of interest" description="Disordered" evidence="1">
    <location>
        <begin position="29"/>
        <end position="85"/>
    </location>
</feature>
<evidence type="ECO:0000256" key="2">
    <source>
        <dbReference type="SAM" id="SignalP"/>
    </source>
</evidence>
<gene>
    <name evidence="3" type="ORF">Scani_71180</name>
</gene>
<feature type="chain" id="PRO_5038360398" description="Intersectin-EH binding protein Ibp1" evidence="2">
    <location>
        <begin position="20"/>
        <end position="85"/>
    </location>
</feature>
<organism evidence="3 4">
    <name type="scientific">Streptomyces caniferus</name>
    <dbReference type="NCBI Taxonomy" id="285557"/>
    <lineage>
        <taxon>Bacteria</taxon>
        <taxon>Bacillati</taxon>
        <taxon>Actinomycetota</taxon>
        <taxon>Actinomycetes</taxon>
        <taxon>Kitasatosporales</taxon>
        <taxon>Streptomycetaceae</taxon>
        <taxon>Streptomyces</taxon>
    </lineage>
</organism>
<evidence type="ECO:0000313" key="4">
    <source>
        <dbReference type="Proteomes" id="UP000435837"/>
    </source>
</evidence>
<reference evidence="3 4" key="1">
    <citation type="submission" date="2019-12" db="EMBL/GenBank/DDBJ databases">
        <title>Whole genome shotgun sequence of Streptomyces caniferus NBRC 15389.</title>
        <authorList>
            <person name="Ichikawa N."/>
            <person name="Kimura A."/>
            <person name="Kitahashi Y."/>
            <person name="Komaki H."/>
            <person name="Tamura T."/>
        </authorList>
    </citation>
    <scope>NUCLEOTIDE SEQUENCE [LARGE SCALE GENOMIC DNA]</scope>
    <source>
        <strain evidence="3 4">NBRC 15389</strain>
    </source>
</reference>
<dbReference type="Proteomes" id="UP000435837">
    <property type="component" value="Unassembled WGS sequence"/>
</dbReference>
<feature type="signal peptide" evidence="2">
    <location>
        <begin position="1"/>
        <end position="19"/>
    </location>
</feature>
<feature type="compositionally biased region" description="Low complexity" evidence="1">
    <location>
        <begin position="29"/>
        <end position="39"/>
    </location>
</feature>